<dbReference type="InterPro" id="IPR011041">
    <property type="entry name" value="Quinoprot_gluc/sorb_DH_b-prop"/>
</dbReference>
<dbReference type="AlphaFoldDB" id="A0A1H0HYC1"/>
<dbReference type="Gene3D" id="2.120.10.30">
    <property type="entry name" value="TolB, C-terminal domain"/>
    <property type="match status" value="1"/>
</dbReference>
<evidence type="ECO:0000313" key="4">
    <source>
        <dbReference type="EMBL" id="SDO24133.1"/>
    </source>
</evidence>
<reference evidence="4 5" key="1">
    <citation type="submission" date="2016-10" db="EMBL/GenBank/DDBJ databases">
        <authorList>
            <person name="de Groot N.N."/>
        </authorList>
    </citation>
    <scope>NUCLEOTIDE SEQUENCE [LARGE SCALE GENOMIC DNA]</scope>
    <source>
        <strain evidence="5">P4-7,KCTC 19426,CECT 7604</strain>
    </source>
</reference>
<keyword evidence="2" id="KW-0732">Signal</keyword>
<dbReference type="SUPFAM" id="SSF50952">
    <property type="entry name" value="Soluble quinoprotein glucose dehydrogenase"/>
    <property type="match status" value="1"/>
</dbReference>
<dbReference type="InterPro" id="IPR012938">
    <property type="entry name" value="Glc/Sorbosone_DH"/>
</dbReference>
<dbReference type="Pfam" id="PF07995">
    <property type="entry name" value="GSDH"/>
    <property type="match status" value="1"/>
</dbReference>
<feature type="chain" id="PRO_5009248861" evidence="2">
    <location>
        <begin position="43"/>
        <end position="408"/>
    </location>
</feature>
<keyword evidence="5" id="KW-1185">Reference proteome</keyword>
<organism evidence="4 5">
    <name type="scientific">Nakamurella panacisegetis</name>
    <dbReference type="NCBI Taxonomy" id="1090615"/>
    <lineage>
        <taxon>Bacteria</taxon>
        <taxon>Bacillati</taxon>
        <taxon>Actinomycetota</taxon>
        <taxon>Actinomycetes</taxon>
        <taxon>Nakamurellales</taxon>
        <taxon>Nakamurellaceae</taxon>
        <taxon>Nakamurella</taxon>
    </lineage>
</organism>
<feature type="compositionally biased region" description="Low complexity" evidence="1">
    <location>
        <begin position="68"/>
        <end position="89"/>
    </location>
</feature>
<name>A0A1H0HYC1_9ACTN</name>
<sequence>MDARPRRPATSGRRRALRRRGMSALLLSLTCVLAACANFSGAGTTFTAQPSLTPAEVTPVVPQPADGSTTARSSPSPTTGKTTTSTTKPADPCTPTDPAVVAACLSAPWGLAPLADGSALVGERTTGRILKVATGKKPVLVTTIAGLNSGGGGGLLGVAVSPSYAEDELIYAYVTTKTDNRIIRIAPGDQPKAILTGIPKGTKDNGGAIAFNADGVLYVGTGDAGKTQSATSLGGKLLRIDEFGKPAPGNPKKTSPIFSSGFTQVTGLCVLPTGVMAAVDHRAAADVLLAARSGADYTTLSSGDAIWTWKAADGGAADCATSDGVLANTSLGKQQLAGVSMSSTGIFSGSPRVLLGHTYGRLLTVQTGLKGALWMTTSNKDGHGKPVAADDRVIVLPDGGASGGNGPD</sequence>
<dbReference type="OrthoDB" id="9770043at2"/>
<proteinExistence type="predicted"/>
<dbReference type="EMBL" id="LT629710">
    <property type="protein sequence ID" value="SDO24133.1"/>
    <property type="molecule type" value="Genomic_DNA"/>
</dbReference>
<feature type="region of interest" description="Disordered" evidence="1">
    <location>
        <begin position="57"/>
        <end position="94"/>
    </location>
</feature>
<evidence type="ECO:0000259" key="3">
    <source>
        <dbReference type="Pfam" id="PF07995"/>
    </source>
</evidence>
<protein>
    <submittedName>
        <fullName evidence="4">Glucose/arabinose dehydrogenase, beta-propeller fold</fullName>
    </submittedName>
</protein>
<evidence type="ECO:0000313" key="5">
    <source>
        <dbReference type="Proteomes" id="UP000198741"/>
    </source>
</evidence>
<dbReference type="Proteomes" id="UP000198741">
    <property type="component" value="Chromosome I"/>
</dbReference>
<dbReference type="InterPro" id="IPR011042">
    <property type="entry name" value="6-blade_b-propeller_TolB-like"/>
</dbReference>
<dbReference type="PANTHER" id="PTHR19328">
    <property type="entry name" value="HEDGEHOG-INTERACTING PROTEIN"/>
    <property type="match status" value="1"/>
</dbReference>
<feature type="domain" description="Glucose/Sorbosone dehydrogenase" evidence="3">
    <location>
        <begin position="105"/>
        <end position="281"/>
    </location>
</feature>
<evidence type="ECO:0000256" key="1">
    <source>
        <dbReference type="SAM" id="MobiDB-lite"/>
    </source>
</evidence>
<feature type="signal peptide" evidence="2">
    <location>
        <begin position="1"/>
        <end position="42"/>
    </location>
</feature>
<dbReference type="PANTHER" id="PTHR19328:SF13">
    <property type="entry name" value="HIPL1 PROTEIN"/>
    <property type="match status" value="1"/>
</dbReference>
<dbReference type="STRING" id="1090615.SAMN04515671_0269"/>
<evidence type="ECO:0000256" key="2">
    <source>
        <dbReference type="SAM" id="SignalP"/>
    </source>
</evidence>
<accession>A0A1H0HYC1</accession>
<dbReference type="RefSeq" id="WP_090474199.1">
    <property type="nucleotide sequence ID" value="NZ_LT629710.1"/>
</dbReference>
<gene>
    <name evidence="4" type="ORF">SAMN04515671_0269</name>
</gene>